<dbReference type="InterPro" id="IPR001360">
    <property type="entry name" value="Glyco_hydro_1"/>
</dbReference>
<proteinExistence type="predicted"/>
<protein>
    <submittedName>
        <fullName evidence="1">Glycosyl hydrolase family protein</fullName>
    </submittedName>
</protein>
<dbReference type="InterPro" id="IPR017853">
    <property type="entry name" value="GH"/>
</dbReference>
<dbReference type="OrthoDB" id="9803892at2"/>
<name>A0A4Q5LC67_9BACT</name>
<dbReference type="PANTHER" id="PTHR12631">
    <property type="entry name" value="ALPHA-L-IDURONIDASE"/>
    <property type="match status" value="1"/>
</dbReference>
<reference evidence="1 2" key="1">
    <citation type="submission" date="2019-02" db="EMBL/GenBank/DDBJ databases">
        <title>Bacterial novel species isolated from soil.</title>
        <authorList>
            <person name="Jung H.-Y."/>
        </authorList>
    </citation>
    <scope>NUCLEOTIDE SEQUENCE [LARGE SCALE GENOMIC DNA]</scope>
    <source>
        <strain evidence="1 2">1-3-3-3</strain>
    </source>
</reference>
<sequence length="402" mass="47498">MATNKFMFATGIENSYPTILLPNGQEKRVDEMEKSGHYEHWQRDFELVKEMGIEFLRYGPPYYKTHLGPGQYDWEFTDKTFGALREMDITPIVDLCHFGVPDWIGSFQNPDFPRLFAEYCRAFAERFPYVQLYTPVNEIYITAFFSAQLGWWNERKASDRDFVTTLKNVCKANVMAMMAILEVQPEATFIQSESTEYYHPEAPELFDKARFMNEKRFLSLDLTYGYPVSVTMYEYLMDNGMTRDEYHWFGQSDIMARCIMGNDYYETNEHLLKLDGSIVPSGDIFGYYVVTKQYFDRYHLPVMHTETNIREPLAVNWLWRQWANAHRLKQDGVPLVGFTWYSLTDQIDWDTALREDNNRVNPLGLYDLDRNIRPVGKAYKKLIAQWKDVLAKESYGIHLNYY</sequence>
<evidence type="ECO:0000313" key="1">
    <source>
        <dbReference type="EMBL" id="RYU78771.1"/>
    </source>
</evidence>
<keyword evidence="2" id="KW-1185">Reference proteome</keyword>
<dbReference type="SUPFAM" id="SSF51445">
    <property type="entry name" value="(Trans)glycosidases"/>
    <property type="match status" value="1"/>
</dbReference>
<dbReference type="GO" id="GO:0005975">
    <property type="term" value="P:carbohydrate metabolic process"/>
    <property type="evidence" value="ECO:0007669"/>
    <property type="project" value="InterPro"/>
</dbReference>
<evidence type="ECO:0000313" key="2">
    <source>
        <dbReference type="Proteomes" id="UP000294155"/>
    </source>
</evidence>
<dbReference type="GO" id="GO:0004553">
    <property type="term" value="F:hydrolase activity, hydrolyzing O-glycosyl compounds"/>
    <property type="evidence" value="ECO:0007669"/>
    <property type="project" value="InterPro"/>
</dbReference>
<dbReference type="Gene3D" id="3.20.20.80">
    <property type="entry name" value="Glycosidases"/>
    <property type="match status" value="1"/>
</dbReference>
<dbReference type="RefSeq" id="WP_129921518.1">
    <property type="nucleotide sequence ID" value="NZ_SEWE01000025.1"/>
</dbReference>
<gene>
    <name evidence="1" type="ORF">EWM57_12640</name>
</gene>
<keyword evidence="1" id="KW-0378">Hydrolase</keyword>
<accession>A0A4Q5LC67</accession>
<dbReference type="Proteomes" id="UP000294155">
    <property type="component" value="Unassembled WGS sequence"/>
</dbReference>
<dbReference type="InterPro" id="IPR051923">
    <property type="entry name" value="Glycosyl_Hydrolase_39"/>
</dbReference>
<dbReference type="PANTHER" id="PTHR12631:SF10">
    <property type="entry name" value="BETA-XYLOSIDASE-LIKE PROTEIN-RELATED"/>
    <property type="match status" value="1"/>
</dbReference>
<dbReference type="AlphaFoldDB" id="A0A4Q5LC67"/>
<dbReference type="Pfam" id="PF00232">
    <property type="entry name" value="Glyco_hydro_1"/>
    <property type="match status" value="1"/>
</dbReference>
<dbReference type="EMBL" id="SEWE01000025">
    <property type="protein sequence ID" value="RYU78771.1"/>
    <property type="molecule type" value="Genomic_DNA"/>
</dbReference>
<comment type="caution">
    <text evidence="1">The sequence shown here is derived from an EMBL/GenBank/DDBJ whole genome shotgun (WGS) entry which is preliminary data.</text>
</comment>
<organism evidence="1 2">
    <name type="scientific">Hymenobacter persicinus</name>
    <dbReference type="NCBI Taxonomy" id="2025506"/>
    <lineage>
        <taxon>Bacteria</taxon>
        <taxon>Pseudomonadati</taxon>
        <taxon>Bacteroidota</taxon>
        <taxon>Cytophagia</taxon>
        <taxon>Cytophagales</taxon>
        <taxon>Hymenobacteraceae</taxon>
        <taxon>Hymenobacter</taxon>
    </lineage>
</organism>